<dbReference type="GO" id="GO:0003682">
    <property type="term" value="F:chromatin binding"/>
    <property type="evidence" value="ECO:0007669"/>
    <property type="project" value="TreeGrafter"/>
</dbReference>
<feature type="compositionally biased region" description="Basic residues" evidence="10">
    <location>
        <begin position="473"/>
        <end position="486"/>
    </location>
</feature>
<dbReference type="GO" id="GO:0006337">
    <property type="term" value="P:nucleosome disassembly"/>
    <property type="evidence" value="ECO:0007669"/>
    <property type="project" value="TreeGrafter"/>
</dbReference>
<dbReference type="InterPro" id="IPR027417">
    <property type="entry name" value="P-loop_NTPase"/>
</dbReference>
<evidence type="ECO:0000256" key="3">
    <source>
        <dbReference type="ARBA" id="ARBA00006914"/>
    </source>
</evidence>
<feature type="domain" description="AAA+ ATPase" evidence="11">
    <location>
        <begin position="688"/>
        <end position="829"/>
    </location>
</feature>
<dbReference type="GO" id="GO:0005524">
    <property type="term" value="F:ATP binding"/>
    <property type="evidence" value="ECO:0007669"/>
    <property type="project" value="UniProtKB-KW"/>
</dbReference>
<reference evidence="12" key="2">
    <citation type="submission" date="2023-06" db="EMBL/GenBank/DDBJ databases">
        <authorList>
            <consortium name="Lawrence Berkeley National Laboratory"/>
            <person name="Mondo S.J."/>
            <person name="Hensen N."/>
            <person name="Bonometti L."/>
            <person name="Westerberg I."/>
            <person name="Brannstrom I.O."/>
            <person name="Guillou S."/>
            <person name="Cros-Aarteil S."/>
            <person name="Calhoun S."/>
            <person name="Haridas S."/>
            <person name="Kuo A."/>
            <person name="Pangilinan J."/>
            <person name="Riley R."/>
            <person name="Labutti K."/>
            <person name="Andreopoulos B."/>
            <person name="Lipzen A."/>
            <person name="Chen C."/>
            <person name="Yanf M."/>
            <person name="Daum C."/>
            <person name="Ng V."/>
            <person name="Clum A."/>
            <person name="Steindorff A."/>
            <person name="Ohm R."/>
            <person name="Martin F."/>
            <person name="Silar P."/>
            <person name="Natvig D."/>
            <person name="Lalanne C."/>
            <person name="Gautier V."/>
            <person name="Ament-Velasquez S.L."/>
            <person name="Kruys A."/>
            <person name="Hutchinson M.I."/>
            <person name="Powell A.J."/>
            <person name="Barry K."/>
            <person name="Miller A.N."/>
            <person name="Grigoriev I.V."/>
            <person name="Debuchy R."/>
            <person name="Gladieux P."/>
            <person name="Thoren M.H."/>
            <person name="Johannesson H."/>
        </authorList>
    </citation>
    <scope>NUCLEOTIDE SEQUENCE</scope>
    <source>
        <strain evidence="12">CBS 626.80</strain>
    </source>
</reference>
<feature type="compositionally biased region" description="Polar residues" evidence="10">
    <location>
        <begin position="1466"/>
        <end position="1480"/>
    </location>
</feature>
<protein>
    <recommendedName>
        <fullName evidence="11">AAA+ ATPase domain-containing protein</fullName>
    </recommendedName>
</protein>
<keyword evidence="6" id="KW-0378">Hydrolase</keyword>
<feature type="compositionally biased region" description="Low complexity" evidence="10">
    <location>
        <begin position="1912"/>
        <end position="1952"/>
    </location>
</feature>
<dbReference type="FunFam" id="3.40.50.300:FF:001218">
    <property type="entry name" value="AAA family ATPase, putative"/>
    <property type="match status" value="1"/>
</dbReference>
<feature type="compositionally biased region" description="Low complexity" evidence="10">
    <location>
        <begin position="1552"/>
        <end position="1566"/>
    </location>
</feature>
<organism evidence="12 13">
    <name type="scientific">Pseudoneurospora amorphoporcata</name>
    <dbReference type="NCBI Taxonomy" id="241081"/>
    <lineage>
        <taxon>Eukaryota</taxon>
        <taxon>Fungi</taxon>
        <taxon>Dikarya</taxon>
        <taxon>Ascomycota</taxon>
        <taxon>Pezizomycotina</taxon>
        <taxon>Sordariomycetes</taxon>
        <taxon>Sordariomycetidae</taxon>
        <taxon>Sordariales</taxon>
        <taxon>Sordariaceae</taxon>
        <taxon>Pseudoneurospora</taxon>
    </lineage>
</organism>
<feature type="compositionally biased region" description="Polar residues" evidence="10">
    <location>
        <begin position="1417"/>
        <end position="1435"/>
    </location>
</feature>
<feature type="region of interest" description="Disordered" evidence="10">
    <location>
        <begin position="1550"/>
        <end position="1572"/>
    </location>
</feature>
<feature type="compositionally biased region" description="Basic and acidic residues" evidence="10">
    <location>
        <begin position="129"/>
        <end position="154"/>
    </location>
</feature>
<feature type="compositionally biased region" description="Low complexity" evidence="10">
    <location>
        <begin position="351"/>
        <end position="366"/>
    </location>
</feature>
<feature type="compositionally biased region" description="Basic residues" evidence="10">
    <location>
        <begin position="33"/>
        <end position="48"/>
    </location>
</feature>
<feature type="region of interest" description="Disordered" evidence="10">
    <location>
        <begin position="1775"/>
        <end position="1806"/>
    </location>
</feature>
<evidence type="ECO:0000313" key="12">
    <source>
        <dbReference type="EMBL" id="KAK3950779.1"/>
    </source>
</evidence>
<feature type="compositionally biased region" description="Basic and acidic residues" evidence="10">
    <location>
        <begin position="7"/>
        <end position="18"/>
    </location>
</feature>
<name>A0AAN6SEL5_9PEZI</name>
<dbReference type="GO" id="GO:0045815">
    <property type="term" value="P:transcription initiation-coupled chromatin remodeling"/>
    <property type="evidence" value="ECO:0007669"/>
    <property type="project" value="TreeGrafter"/>
</dbReference>
<feature type="compositionally biased region" description="Polar residues" evidence="10">
    <location>
        <begin position="1369"/>
        <end position="1378"/>
    </location>
</feature>
<dbReference type="Gene3D" id="3.40.50.300">
    <property type="entry name" value="P-loop containing nucleotide triphosphate hydrolases"/>
    <property type="match status" value="2"/>
</dbReference>
<feature type="compositionally biased region" description="Low complexity" evidence="10">
    <location>
        <begin position="1891"/>
        <end position="1901"/>
    </location>
</feature>
<dbReference type="EMBL" id="MU859166">
    <property type="protein sequence ID" value="KAK3950779.1"/>
    <property type="molecule type" value="Genomic_DNA"/>
</dbReference>
<dbReference type="SUPFAM" id="SSF52540">
    <property type="entry name" value="P-loop containing nucleoside triphosphate hydrolases"/>
    <property type="match status" value="2"/>
</dbReference>
<comment type="caution">
    <text evidence="12">The sequence shown here is derived from an EMBL/GenBank/DDBJ whole genome shotgun (WGS) entry which is preliminary data.</text>
</comment>
<keyword evidence="7" id="KW-0067">ATP-binding</keyword>
<dbReference type="Gene3D" id="1.10.8.60">
    <property type="match status" value="1"/>
</dbReference>
<evidence type="ECO:0000256" key="5">
    <source>
        <dbReference type="ARBA" id="ARBA00022741"/>
    </source>
</evidence>
<dbReference type="GO" id="GO:0140674">
    <property type="term" value="F:ATP-dependent histone chaperone activity"/>
    <property type="evidence" value="ECO:0007669"/>
    <property type="project" value="UniProtKB-ARBA"/>
</dbReference>
<reference evidence="12" key="1">
    <citation type="journal article" date="2023" name="Mol. Phylogenet. Evol.">
        <title>Genome-scale phylogeny and comparative genomics of the fungal order Sordariales.</title>
        <authorList>
            <person name="Hensen N."/>
            <person name="Bonometti L."/>
            <person name="Westerberg I."/>
            <person name="Brannstrom I.O."/>
            <person name="Guillou S."/>
            <person name="Cros-Aarteil S."/>
            <person name="Calhoun S."/>
            <person name="Haridas S."/>
            <person name="Kuo A."/>
            <person name="Mondo S."/>
            <person name="Pangilinan J."/>
            <person name="Riley R."/>
            <person name="LaButti K."/>
            <person name="Andreopoulos B."/>
            <person name="Lipzen A."/>
            <person name="Chen C."/>
            <person name="Yan M."/>
            <person name="Daum C."/>
            <person name="Ng V."/>
            <person name="Clum A."/>
            <person name="Steindorff A."/>
            <person name="Ohm R.A."/>
            <person name="Martin F."/>
            <person name="Silar P."/>
            <person name="Natvig D.O."/>
            <person name="Lalanne C."/>
            <person name="Gautier V."/>
            <person name="Ament-Velasquez S.L."/>
            <person name="Kruys A."/>
            <person name="Hutchinson M.I."/>
            <person name="Powell A.J."/>
            <person name="Barry K."/>
            <person name="Miller A.N."/>
            <person name="Grigoriev I.V."/>
            <person name="Debuchy R."/>
            <person name="Gladieux P."/>
            <person name="Hiltunen Thoren M."/>
            <person name="Johannesson H."/>
        </authorList>
    </citation>
    <scope>NUCLEOTIDE SEQUENCE</scope>
    <source>
        <strain evidence="12">CBS 626.80</strain>
    </source>
</reference>
<dbReference type="InterPro" id="IPR003959">
    <property type="entry name" value="ATPase_AAA_core"/>
</dbReference>
<keyword evidence="8" id="KW-0103">Bromodomain</keyword>
<dbReference type="Proteomes" id="UP001303222">
    <property type="component" value="Unassembled WGS sequence"/>
</dbReference>
<feature type="region of interest" description="Disordered" evidence="10">
    <location>
        <begin position="1404"/>
        <end position="1440"/>
    </location>
</feature>
<dbReference type="PANTHER" id="PTHR23069:SF0">
    <property type="entry name" value="TAT-BINDING HOMOLOG 7"/>
    <property type="match status" value="1"/>
</dbReference>
<accession>A0AAN6SEL5</accession>
<gene>
    <name evidence="12" type="ORF">QBC32DRAFT_375476</name>
</gene>
<feature type="compositionally biased region" description="Polar residues" evidence="10">
    <location>
        <begin position="1497"/>
        <end position="1536"/>
    </location>
</feature>
<dbReference type="Pfam" id="PF17862">
    <property type="entry name" value="AAA_lid_3"/>
    <property type="match status" value="1"/>
</dbReference>
<feature type="compositionally biased region" description="Low complexity" evidence="10">
    <location>
        <begin position="1404"/>
        <end position="1416"/>
    </location>
</feature>
<dbReference type="InterPro" id="IPR003593">
    <property type="entry name" value="AAA+_ATPase"/>
</dbReference>
<feature type="compositionally biased region" description="Basic and acidic residues" evidence="10">
    <location>
        <begin position="291"/>
        <end position="301"/>
    </location>
</feature>
<evidence type="ECO:0000256" key="6">
    <source>
        <dbReference type="ARBA" id="ARBA00022801"/>
    </source>
</evidence>
<feature type="region of interest" description="Disordered" evidence="10">
    <location>
        <begin position="1"/>
        <end position="505"/>
    </location>
</feature>
<feature type="compositionally biased region" description="Basic residues" evidence="10">
    <location>
        <begin position="374"/>
        <end position="384"/>
    </location>
</feature>
<evidence type="ECO:0000256" key="7">
    <source>
        <dbReference type="ARBA" id="ARBA00022840"/>
    </source>
</evidence>
<evidence type="ECO:0000259" key="11">
    <source>
        <dbReference type="SMART" id="SM00382"/>
    </source>
</evidence>
<dbReference type="CDD" id="cd05491">
    <property type="entry name" value="Bromo_TBP7_like"/>
    <property type="match status" value="1"/>
</dbReference>
<proteinExistence type="inferred from homology"/>
<evidence type="ECO:0000256" key="4">
    <source>
        <dbReference type="ARBA" id="ARBA00022454"/>
    </source>
</evidence>
<keyword evidence="5" id="KW-0547">Nucleotide-binding</keyword>
<dbReference type="GO" id="GO:0000785">
    <property type="term" value="C:chromatin"/>
    <property type="evidence" value="ECO:0007669"/>
    <property type="project" value="UniProtKB-ARBA"/>
</dbReference>
<dbReference type="GO" id="GO:0042393">
    <property type="term" value="F:histone binding"/>
    <property type="evidence" value="ECO:0007669"/>
    <property type="project" value="UniProtKB-ARBA"/>
</dbReference>
<feature type="domain" description="AAA+ ATPase" evidence="11">
    <location>
        <begin position="990"/>
        <end position="1115"/>
    </location>
</feature>
<feature type="compositionally biased region" description="Acidic residues" evidence="10">
    <location>
        <begin position="67"/>
        <end position="95"/>
    </location>
</feature>
<feature type="compositionally biased region" description="Polar residues" evidence="10">
    <location>
        <begin position="1624"/>
        <end position="1637"/>
    </location>
</feature>
<sequence length="1973" mass="214571">MSKRKKDFLADFDPNKSDSEDENFDPIAEKQRTPRSARKQANTRRQKNRGAAGGARRRNNRYKGSDIEDDDDISESEQDIPFGEEEDEEEEEDSDAPVNATGRRMRQAATKHQSYRESSEDSDEDQSSDQDKDVVQETDEEQHRPSIESPERSPNKKKSRIVVLSVKTAAKPSSQRPRRGAAAKEPATMAPPTRRSTRARTEETDEPLLELSNSGRHPRVTRASTRSKSPEAMAHPSRATRGAKGVRKHQPPPIPEAAHEDDDEEFKVETDIPNVDNVDELAGDANMTDAPADHQEEHQEGAAEQVVEEQDAQQFIEEQPAQIESQPAAEDADVDDEDDAPITRRTRGARAVTSNVAASTTATAVESEAEGLRSRLRRGSRLNKRSLAEPSSDFEPGDESGDNEAYASEASVKKKGSRKASSADESSGTPARGRSTRARAAKRPRRAQDSGDEEAELDQEELAEELEELRQSSRSRPRRTATRRGRSPSIVYEEPAGKRRRTNKRVDYTIPAIDLAALEAEEDEEPVATPARGRKRNAGAAGWDRPLNTTYGPFGGAGGGALLGGPWGTGATGGVDSDSSDDEMVQRAGPGQNPIGMTPTSAIPPVGLFNPTAQTHNVDGLGGIGGVTPQVGKVKNPKAFADADPLGVDMSVDFSKVGGLQGHIDQLKEMVQLPLLYPELFTRFHVTPPRGVLFHGPPGTGKTLLARALANSVGSGGRKISFYMRKGADALSKWVGEAEKQLRLLFEEARRTQPSIIFFDEIDGLAPVRSSKQEQIHASIVSTLLALMDGMDGRGQVIVIGATNRPDNIDPALRRPGRFDREFYFPLPDIEGRRSILDIHTKDWGLSNEFKDQLAQSTKGYGGADLRALCTEAALNAIQRTYPQIYTSKEKLVVNPQKIHIQASDFMHSIKKMVPSSERSASSSAMTIPKMVKPLLEKQFEALVAQLDRVLPRPKKTTALEEAMYEPYKDLDGGFEREQMSQDFQRSRIYRPRLLLCGVAGMGHGYLSKAVLHYLEGVHVQDFGLPVVLNDSRPPEQVIVSLFTEVKRHKPSVIFIPNVDAWWATLSDAAVTTFTTMLKGISPTEPILVLGTVETMPELVPAEILTELFGFSKRNRPVITRPDREQRVMFFLPIIQNLWKAPEEFPDISNRKKRVLEILPVAPPPPPRVPTKEEIKTQRQLDFHCLNLLKARLQPIMEQIQRRYRKFRQPVIPLNTISYLFQESDPNYVRPDVGEQEQRPFVISKDQNGVDGILDTKTGKFYYNLDSTTIEERLANGYYARPMDFYEDVKRLLLDVKTIGDKDYFPKASEMVTNVEIDVFDINLNFNAQGINFEDIYQRQLERARKAEERHRKKAAFQPMVDKIQSDLAETQADSDSQGPVGIGFPMANQTGHTTAARFQVIASPRSNGNPNSSGSHPLTNGTSNPSNQSETGQTAEEESTLLFSQGVEVSSPLRYRHNQQQQQQGTESTRATVGTVSQRSVLTSVPPVVLPAGIQNDASSTRTSDPSSGRGEWNTQQTNGQQSIPRGTPQLAESQETTINRTAATFLVETNSQSQSQSNSSGSSGPWPHSQMAGIAQGILLPSVPEEAEAHETSEAPAGGLRSSSSKDQTQQGGGNGDSQSSKPSNDTPDSQQSIAQGRRLRELAIADCLERILHGPVRPGSTGKKTDSSPYVNNSPALGRNNAHLPPGRRSTTDSSQQIILNDGKVCEFWSSLVDRTAGCNIEQMEQIHRELMDAIWQYRHEWNRMRLLSTLVEVFNEVFADIQLVQGVRFDAQGQEQRERERREAEAAKSSSQTSAQSQQGQLTQAQAAVAAVPAGAPAAPTAGGVTASSLAAPRPAGAGAVGGVPTPDPTVFSAASTLGVTAGSLAVPGPAAASAAAGGGGGGGGVPAAAPPAAVAGNGDSQGTGSTSNSQKSAGSGNSQKSKSGSATGSGSGKTSSQKTPTTNSTSRKSNKSGRAAAEDDGLPYFFLR</sequence>
<feature type="compositionally biased region" description="Basic and acidic residues" evidence="10">
    <location>
        <begin position="1779"/>
        <end position="1790"/>
    </location>
</feature>
<feature type="region of interest" description="Disordered" evidence="10">
    <location>
        <begin position="1656"/>
        <end position="1697"/>
    </location>
</feature>
<keyword evidence="9" id="KW-0539">Nucleus</keyword>
<evidence type="ECO:0000256" key="1">
    <source>
        <dbReference type="ARBA" id="ARBA00004123"/>
    </source>
</evidence>
<comment type="subcellular location">
    <subcellularLocation>
        <location evidence="2">Chromosome</location>
    </subcellularLocation>
    <subcellularLocation>
        <location evidence="1">Nucleus</location>
    </subcellularLocation>
</comment>
<dbReference type="PANTHER" id="PTHR23069">
    <property type="entry name" value="AAA DOMAIN-CONTAINING"/>
    <property type="match status" value="1"/>
</dbReference>
<keyword evidence="4" id="KW-0158">Chromosome</keyword>
<comment type="similarity">
    <text evidence="3">Belongs to the AAA ATPase family.</text>
</comment>
<dbReference type="SMART" id="SM00382">
    <property type="entry name" value="AAA"/>
    <property type="match status" value="2"/>
</dbReference>
<dbReference type="InterPro" id="IPR041569">
    <property type="entry name" value="AAA_lid_3"/>
</dbReference>
<dbReference type="GO" id="GO:0006334">
    <property type="term" value="P:nucleosome assembly"/>
    <property type="evidence" value="ECO:0007669"/>
    <property type="project" value="TreeGrafter"/>
</dbReference>
<feature type="compositionally biased region" description="Basic residues" evidence="10">
    <location>
        <begin position="434"/>
        <end position="445"/>
    </location>
</feature>
<dbReference type="GO" id="GO:0016887">
    <property type="term" value="F:ATP hydrolysis activity"/>
    <property type="evidence" value="ECO:0007669"/>
    <property type="project" value="InterPro"/>
</dbReference>
<evidence type="ECO:0000256" key="10">
    <source>
        <dbReference type="SAM" id="MobiDB-lite"/>
    </source>
</evidence>
<feature type="region of interest" description="Disordered" evidence="10">
    <location>
        <begin position="1457"/>
        <end position="1536"/>
    </location>
</feature>
<dbReference type="FunFam" id="1.10.8.60:FF:000016">
    <property type="entry name" value="ATPase family AAA domain-containing protein 2B"/>
    <property type="match status" value="1"/>
</dbReference>
<keyword evidence="13" id="KW-1185">Reference proteome</keyword>
<evidence type="ECO:0000256" key="8">
    <source>
        <dbReference type="ARBA" id="ARBA00023117"/>
    </source>
</evidence>
<feature type="compositionally biased region" description="Low complexity" evidence="10">
    <location>
        <begin position="1791"/>
        <end position="1806"/>
    </location>
</feature>
<evidence type="ECO:0000256" key="9">
    <source>
        <dbReference type="ARBA" id="ARBA00023242"/>
    </source>
</evidence>
<feature type="compositionally biased region" description="Acidic residues" evidence="10">
    <location>
        <begin position="330"/>
        <end position="340"/>
    </location>
</feature>
<feature type="compositionally biased region" description="Acidic residues" evidence="10">
    <location>
        <begin position="450"/>
        <end position="467"/>
    </location>
</feature>
<evidence type="ECO:0000256" key="2">
    <source>
        <dbReference type="ARBA" id="ARBA00004286"/>
    </source>
</evidence>
<evidence type="ECO:0000313" key="13">
    <source>
        <dbReference type="Proteomes" id="UP001303222"/>
    </source>
</evidence>
<dbReference type="GO" id="GO:0005634">
    <property type="term" value="C:nucleus"/>
    <property type="evidence" value="ECO:0007669"/>
    <property type="project" value="UniProtKB-SubCell"/>
</dbReference>
<feature type="region of interest" description="Disordered" evidence="10">
    <location>
        <begin position="1587"/>
        <end position="1637"/>
    </location>
</feature>
<dbReference type="InterPro" id="IPR003960">
    <property type="entry name" value="ATPase_AAA_CS"/>
</dbReference>
<feature type="compositionally biased region" description="Gly residues" evidence="10">
    <location>
        <begin position="1881"/>
        <end position="1890"/>
    </location>
</feature>
<dbReference type="InterPro" id="IPR045199">
    <property type="entry name" value="ATAD2-like"/>
</dbReference>
<feature type="region of interest" description="Disordered" evidence="10">
    <location>
        <begin position="521"/>
        <end position="542"/>
    </location>
</feature>
<feature type="region of interest" description="Disordered" evidence="10">
    <location>
        <begin position="1874"/>
        <end position="1973"/>
    </location>
</feature>
<feature type="compositionally biased region" description="Polar residues" evidence="10">
    <location>
        <begin position="419"/>
        <end position="429"/>
    </location>
</feature>
<dbReference type="PROSITE" id="PS00674">
    <property type="entry name" value="AAA"/>
    <property type="match status" value="1"/>
</dbReference>
<feature type="region of interest" description="Disordered" evidence="10">
    <location>
        <begin position="1369"/>
        <end position="1389"/>
    </location>
</feature>
<dbReference type="Pfam" id="PF00004">
    <property type="entry name" value="AAA"/>
    <property type="match status" value="2"/>
</dbReference>
<dbReference type="FunFam" id="3.40.50.300:FF:000061">
    <property type="entry name" value="ATPase family, AAA domain-containing 2"/>
    <property type="match status" value="1"/>
</dbReference>
<feature type="compositionally biased region" description="Low complexity" evidence="10">
    <location>
        <begin position="1481"/>
        <end position="1492"/>
    </location>
</feature>